<proteinExistence type="predicted"/>
<comment type="caution">
    <text evidence="3">The sequence shown here is derived from an EMBL/GenBank/DDBJ whole genome shotgun (WGS) entry which is preliminary data.</text>
</comment>
<dbReference type="STRING" id="1324314.BVG16_17535"/>
<dbReference type="Pfam" id="PF04685">
    <property type="entry name" value="DUF608"/>
    <property type="match status" value="1"/>
</dbReference>
<protein>
    <recommendedName>
        <fullName evidence="5">Beta-glucosidase</fullName>
    </recommendedName>
</protein>
<dbReference type="InterPro" id="IPR024462">
    <property type="entry name" value="GH116_N"/>
</dbReference>
<dbReference type="AlphaFoldDB" id="A0A1T2XAT0"/>
<dbReference type="Proteomes" id="UP000190188">
    <property type="component" value="Unassembled WGS sequence"/>
</dbReference>
<dbReference type="RefSeq" id="WP_078500052.1">
    <property type="nucleotide sequence ID" value="NZ_MSZX01000006.1"/>
</dbReference>
<dbReference type="PANTHER" id="PTHR12654:SF0">
    <property type="entry name" value="NON-LYSOSOMAL GLUCOSYLCERAMIDASE"/>
    <property type="match status" value="1"/>
</dbReference>
<dbReference type="InterPro" id="IPR052566">
    <property type="entry name" value="Non-lysos_glucosylceramidase"/>
</dbReference>
<accession>A0A1T2XAT0</accession>
<gene>
    <name evidence="3" type="ORF">BVG16_17535</name>
</gene>
<dbReference type="PANTHER" id="PTHR12654">
    <property type="entry name" value="BILE ACID BETA-GLUCOSIDASE-RELATED"/>
    <property type="match status" value="1"/>
</dbReference>
<feature type="domain" description="Glycosyl-hydrolase family 116 catalytic region" evidence="1">
    <location>
        <begin position="449"/>
        <end position="753"/>
    </location>
</feature>
<dbReference type="GO" id="GO:0005975">
    <property type="term" value="P:carbohydrate metabolic process"/>
    <property type="evidence" value="ECO:0007669"/>
    <property type="project" value="InterPro"/>
</dbReference>
<organism evidence="3 4">
    <name type="scientific">Paenibacillus selenitireducens</name>
    <dbReference type="NCBI Taxonomy" id="1324314"/>
    <lineage>
        <taxon>Bacteria</taxon>
        <taxon>Bacillati</taxon>
        <taxon>Bacillota</taxon>
        <taxon>Bacilli</taxon>
        <taxon>Bacillales</taxon>
        <taxon>Paenibacillaceae</taxon>
        <taxon>Paenibacillus</taxon>
    </lineage>
</organism>
<dbReference type="InterPro" id="IPR008928">
    <property type="entry name" value="6-hairpin_glycosidase_sf"/>
</dbReference>
<dbReference type="Gene3D" id="1.50.10.10">
    <property type="match status" value="1"/>
</dbReference>
<evidence type="ECO:0000313" key="4">
    <source>
        <dbReference type="Proteomes" id="UP000190188"/>
    </source>
</evidence>
<sequence>MKKVYTGAKTKEIVFPLGGIGSGCIGLSGNGRLVDWEIHNRPNKKSYNGFSHFAIKAEQDGQLLDARVLNGDLQAPYMGEHIRGGPIHSGYGFGPQSQTMAGMPHFQHTGFSGEFPLASMTFEDPAFPGQVELLAFNPFIPLNDQDSSIPAAFFEWEIENTSDAPITYTLCLSVADPVPIEKVTHHFADIPGEQGQLLHTLKLSSNQYDAAHVAYGDVCIATDSDEISHQAYWYRGSWCDALEMYWHDFTKPGRLKNRVYAEDEGNQQRKDTASLASHVTLAPGEKGKVRFTISWNYPNVENYWNPPAAGNSSWKNYYASLFADSRASAVYALGHWQRLYDETLAFKEAMFSSTLPEVVKEAVSANLSVLKTATCMRLTDGSFYGFEGGIEDTGCCEGSCTHVWNYAYGMPFLFPQLERSMRDLDFNYNQRSDGRMSFRLNLPVGREAHDFHACADGQFGGVIKAYRDWKISGNDEWLRMNWPAIKKSIEYAWAETNEDQWDPHQKGWLEGRQHHTLDMELYGPNSWLSGFYLAALKAGSEMAIYLGESETGQVYQHMFERGKAWVDQNLFNGSYYMQLIDLSDRDILAVFGEDAERGYWNRELGEIKYQVAEGCVIDQVIAQWHANLCGLGEIFDKAQTRQALQALYQHNFKSSMRNEANTWRLYTLNDEAGLIICSWPEGTAKPSIPLTYNSETMTGFEYQAASHMIQEGLLQEGLTIVKAIRDRYDGEKRNPWNEIECGSNYARSMASYSLLLAYSGFMYDMTARMIGFDPVSQKDLKALECYRFFWSLESGWGMYIQKEQTAELSISYGQLEVSTLKLPKFANVAVRIQYPNGRQENILTDAFGYIRLGESVVLRSGEHLSVSKSA</sequence>
<evidence type="ECO:0008006" key="5">
    <source>
        <dbReference type="Google" id="ProtNLM"/>
    </source>
</evidence>
<keyword evidence="4" id="KW-1185">Reference proteome</keyword>
<feature type="domain" description="Glycosyl-hydrolase family 116 N-terminal" evidence="2">
    <location>
        <begin position="15"/>
        <end position="338"/>
    </location>
</feature>
<dbReference type="EMBL" id="MSZX01000006">
    <property type="protein sequence ID" value="OPA76945.1"/>
    <property type="molecule type" value="Genomic_DNA"/>
</dbReference>
<evidence type="ECO:0000313" key="3">
    <source>
        <dbReference type="EMBL" id="OPA76945.1"/>
    </source>
</evidence>
<dbReference type="InterPro" id="IPR006775">
    <property type="entry name" value="GH116_catalytic"/>
</dbReference>
<dbReference type="GO" id="GO:0004553">
    <property type="term" value="F:hydrolase activity, hydrolyzing O-glycosyl compounds"/>
    <property type="evidence" value="ECO:0007669"/>
    <property type="project" value="InterPro"/>
</dbReference>
<dbReference type="Pfam" id="PF12215">
    <property type="entry name" value="Glyco_hydr_116N"/>
    <property type="match status" value="1"/>
</dbReference>
<dbReference type="InterPro" id="IPR012341">
    <property type="entry name" value="6hp_glycosidase-like_sf"/>
</dbReference>
<dbReference type="SUPFAM" id="SSF48208">
    <property type="entry name" value="Six-hairpin glycosidases"/>
    <property type="match status" value="1"/>
</dbReference>
<evidence type="ECO:0000259" key="2">
    <source>
        <dbReference type="Pfam" id="PF12215"/>
    </source>
</evidence>
<evidence type="ECO:0000259" key="1">
    <source>
        <dbReference type="Pfam" id="PF04685"/>
    </source>
</evidence>
<dbReference type="OrthoDB" id="1007311at2"/>
<name>A0A1T2XAT0_9BACL</name>
<reference evidence="3 4" key="1">
    <citation type="submission" date="2017-01" db="EMBL/GenBank/DDBJ databases">
        <title>Genome analysis of Paenibacillus selenitrireducens ES3-24.</title>
        <authorList>
            <person name="Xu D."/>
            <person name="Yao R."/>
            <person name="Zheng S."/>
        </authorList>
    </citation>
    <scope>NUCLEOTIDE SEQUENCE [LARGE SCALE GENOMIC DNA]</scope>
    <source>
        <strain evidence="3 4">ES3-24</strain>
    </source>
</reference>
<dbReference type="PROSITE" id="PS51257">
    <property type="entry name" value="PROKAR_LIPOPROTEIN"/>
    <property type="match status" value="1"/>
</dbReference>